<feature type="binding site" evidence="16">
    <location>
        <position position="201"/>
    </location>
    <ligand>
        <name>Ca(2+)</name>
        <dbReference type="ChEBI" id="CHEBI:29108"/>
        <label>2</label>
    </ligand>
</feature>
<evidence type="ECO:0000256" key="12">
    <source>
        <dbReference type="ARBA" id="ARBA00023157"/>
    </source>
</evidence>
<feature type="chain" id="PRO_5008096154" description="peroxidase" evidence="20">
    <location>
        <begin position="21"/>
        <end position="279"/>
    </location>
</feature>
<dbReference type="CDD" id="cd00693">
    <property type="entry name" value="secretory_peroxidase"/>
    <property type="match status" value="1"/>
</dbReference>
<accession>A0A178WP98</accession>
<feature type="binding site" description="axial binding residue" evidence="16">
    <location>
        <position position="156"/>
    </location>
    <ligand>
        <name>heme b</name>
        <dbReference type="ChEBI" id="CHEBI:60344"/>
    </ligand>
    <ligandPart>
        <name>Fe</name>
        <dbReference type="ChEBI" id="CHEBI:18248"/>
    </ligandPart>
</feature>
<evidence type="ECO:0000256" key="6">
    <source>
        <dbReference type="ARBA" id="ARBA00022617"/>
    </source>
</evidence>
<organism evidence="22 23">
    <name type="scientific">Arabidopsis thaliana</name>
    <name type="common">Mouse-ear cress</name>
    <dbReference type="NCBI Taxonomy" id="3702"/>
    <lineage>
        <taxon>Eukaryota</taxon>
        <taxon>Viridiplantae</taxon>
        <taxon>Streptophyta</taxon>
        <taxon>Embryophyta</taxon>
        <taxon>Tracheophyta</taxon>
        <taxon>Spermatophyta</taxon>
        <taxon>Magnoliopsida</taxon>
        <taxon>eudicotyledons</taxon>
        <taxon>Gunneridae</taxon>
        <taxon>Pentapetalae</taxon>
        <taxon>rosids</taxon>
        <taxon>malvids</taxon>
        <taxon>Brassicales</taxon>
        <taxon>Brassicaceae</taxon>
        <taxon>Camelineae</taxon>
        <taxon>Arabidopsis</taxon>
    </lineage>
</organism>
<dbReference type="PROSITE" id="PS50873">
    <property type="entry name" value="PEROXIDASE_4"/>
    <property type="match status" value="1"/>
</dbReference>
<feature type="binding site" evidence="15">
    <location>
        <position position="125"/>
    </location>
    <ligand>
        <name>substrate</name>
    </ligand>
</feature>
<evidence type="ECO:0000256" key="5">
    <source>
        <dbReference type="ARBA" id="ARBA00022559"/>
    </source>
</evidence>
<comment type="cofactor">
    <cofactor evidence="16">
        <name>heme b</name>
        <dbReference type="ChEBI" id="CHEBI:60344"/>
    </cofactor>
    <text evidence="16">Binds 1 heme b (iron(II)-protoporphyrin IX) group per subunit.</text>
</comment>
<feature type="signal peptide" evidence="20">
    <location>
        <begin position="1"/>
        <end position="20"/>
    </location>
</feature>
<dbReference type="FunFam" id="1.10.420.10:FF:000007">
    <property type="entry name" value="Peroxidase"/>
    <property type="match status" value="1"/>
</dbReference>
<evidence type="ECO:0000256" key="17">
    <source>
        <dbReference type="PIRSR" id="PIRSR600823-4"/>
    </source>
</evidence>
<feature type="binding site" evidence="16">
    <location>
        <position position="66"/>
    </location>
    <ligand>
        <name>Ca(2+)</name>
        <dbReference type="ChEBI" id="CHEBI:29108"/>
        <label>1</label>
    </ligand>
</feature>
<dbReference type="PROSITE" id="PS00436">
    <property type="entry name" value="PEROXIDASE_2"/>
    <property type="match status" value="1"/>
</dbReference>
<feature type="site" description="Transition state stabilizer" evidence="17">
    <location>
        <position position="58"/>
    </location>
</feature>
<keyword evidence="6" id="KW-0349">Heme</keyword>
<evidence type="ECO:0000256" key="18">
    <source>
        <dbReference type="PIRSR" id="PIRSR600823-5"/>
    </source>
</evidence>
<keyword evidence="4" id="KW-0964">Secreted</keyword>
<protein>
    <recommendedName>
        <fullName evidence="3">peroxidase</fullName>
        <ecNumber evidence="3">1.11.1.7</ecNumber>
    </recommendedName>
</protein>
<evidence type="ECO:0000256" key="1">
    <source>
        <dbReference type="ARBA" id="ARBA00000189"/>
    </source>
</evidence>
<evidence type="ECO:0000256" key="14">
    <source>
        <dbReference type="PIRSR" id="PIRSR600823-1"/>
    </source>
</evidence>
<dbReference type="EMBL" id="LUHQ01000001">
    <property type="protein sequence ID" value="OAP19761.1"/>
    <property type="molecule type" value="Genomic_DNA"/>
</dbReference>
<evidence type="ECO:0000256" key="13">
    <source>
        <dbReference type="ARBA" id="ARBA00023324"/>
    </source>
</evidence>
<evidence type="ECO:0000256" key="11">
    <source>
        <dbReference type="ARBA" id="ARBA00023004"/>
    </source>
</evidence>
<dbReference type="InterPro" id="IPR033905">
    <property type="entry name" value="Secretory_peroxidase"/>
</dbReference>
<feature type="binding site" evidence="16">
    <location>
        <position position="198"/>
    </location>
    <ligand>
        <name>Ca(2+)</name>
        <dbReference type="ChEBI" id="CHEBI:29108"/>
        <label>2</label>
    </ligand>
</feature>
<keyword evidence="8 20" id="KW-0732">Signal</keyword>
<dbReference type="GO" id="GO:0020037">
    <property type="term" value="F:heme binding"/>
    <property type="evidence" value="ECO:0007669"/>
    <property type="project" value="InterPro"/>
</dbReference>
<dbReference type="Gene3D" id="1.10.520.10">
    <property type="match status" value="2"/>
</dbReference>
<feature type="binding site" evidence="16">
    <location>
        <position position="70"/>
    </location>
    <ligand>
        <name>Ca(2+)</name>
        <dbReference type="ChEBI" id="CHEBI:29108"/>
        <label>1</label>
    </ligand>
</feature>
<comment type="catalytic activity">
    <reaction evidence="1">
        <text>2 a phenolic donor + H2O2 = 2 a phenolic radical donor + 2 H2O</text>
        <dbReference type="Rhea" id="RHEA:56136"/>
        <dbReference type="ChEBI" id="CHEBI:15377"/>
        <dbReference type="ChEBI" id="CHEBI:16240"/>
        <dbReference type="ChEBI" id="CHEBI:139520"/>
        <dbReference type="ChEBI" id="CHEBI:139521"/>
        <dbReference type="EC" id="1.11.1.7"/>
    </reaction>
</comment>
<comment type="cofactor">
    <cofactor evidence="16">
        <name>Ca(2+)</name>
        <dbReference type="ChEBI" id="CHEBI:29108"/>
    </cofactor>
    <text evidence="16">Binds 2 calcium ions per subunit.</text>
</comment>
<evidence type="ECO:0000256" key="2">
    <source>
        <dbReference type="ARBA" id="ARBA00002322"/>
    </source>
</evidence>
<feature type="binding site" evidence="16">
    <location>
        <position position="84"/>
    </location>
    <ligand>
        <name>Ca(2+)</name>
        <dbReference type="ChEBI" id="CHEBI:29108"/>
        <label>1</label>
    </ligand>
</feature>
<evidence type="ECO:0000256" key="15">
    <source>
        <dbReference type="PIRSR" id="PIRSR600823-2"/>
    </source>
</evidence>
<evidence type="ECO:0000313" key="22">
    <source>
        <dbReference type="EMBL" id="OAP19761.1"/>
    </source>
</evidence>
<dbReference type="ExpressionAtlas" id="A0A178WP98">
    <property type="expression patterns" value="baseline and differential"/>
</dbReference>
<dbReference type="InterPro" id="IPR010255">
    <property type="entry name" value="Haem_peroxidase_sf"/>
</dbReference>
<evidence type="ECO:0000256" key="9">
    <source>
        <dbReference type="ARBA" id="ARBA00022837"/>
    </source>
</evidence>
<dbReference type="GO" id="GO:0006979">
    <property type="term" value="P:response to oxidative stress"/>
    <property type="evidence" value="ECO:0007669"/>
    <property type="project" value="InterPro"/>
</dbReference>
<gene>
    <name evidence="22" type="ordered locus">AXX17_At1g35240</name>
</gene>
<dbReference type="PRINTS" id="PR00458">
    <property type="entry name" value="PEROXIDASE"/>
</dbReference>
<dbReference type="SUPFAM" id="SSF48113">
    <property type="entry name" value="Heme-dependent peroxidases"/>
    <property type="match status" value="1"/>
</dbReference>
<evidence type="ECO:0000256" key="8">
    <source>
        <dbReference type="ARBA" id="ARBA00022729"/>
    </source>
</evidence>
<comment type="function">
    <text evidence="2">Removal of H(2)O(2), oxidation of toxic reductants, biosynthesis and degradation of lignin, suberization, auxin catabolism, response to environmental stresses such as wounding, pathogen attack and oxidative stress. These functions might be dependent on each isozyme/isoform in each plant tissue.</text>
</comment>
<dbReference type="Pfam" id="PF00141">
    <property type="entry name" value="peroxidase"/>
    <property type="match status" value="2"/>
</dbReference>
<dbReference type="GO" id="GO:0042744">
    <property type="term" value="P:hydrogen peroxide catabolic process"/>
    <property type="evidence" value="ECO:0007669"/>
    <property type="project" value="UniProtKB-KW"/>
</dbReference>
<dbReference type="InterPro" id="IPR019794">
    <property type="entry name" value="Peroxidases_AS"/>
</dbReference>
<keyword evidence="13" id="KW-0376">Hydrogen peroxide</keyword>
<name>A0A178WP98_ARATH</name>
<keyword evidence="7 16" id="KW-0479">Metal-binding</keyword>
<sequence length="279" mass="30669">MREITASFFIFCFLVPSVLAQLRFGFYDSTCPSARSIVLQVVAKHWSLNQTVTAALLRMQFHDCFVNGCDASLLIDSTTEKPSEKIAGPNASPPETIFFAGGPRFRVQLGRRDGFRSNPSNVNLPGPTITVAASIKAFQAKGLNVRDMVTLIGGGHSVGVAHCSLFRDRLRDPAMDPTLKARLRKTCRGPNDPSVFLDQGTPFRVDYAIYRQIKSQKGILRIDQNLALHGSTSGIVSRFASDRRLFGKRFVEAMHKMGAIGVLTGDSGEIRTNCRAFNN</sequence>
<keyword evidence="11 16" id="KW-0408">Iron</keyword>
<keyword evidence="12 18" id="KW-1015">Disulfide bond</keyword>
<evidence type="ECO:0000313" key="23">
    <source>
        <dbReference type="Proteomes" id="UP000078284"/>
    </source>
</evidence>
<feature type="binding site" evidence="16">
    <location>
        <position position="68"/>
    </location>
    <ligand>
        <name>Ca(2+)</name>
        <dbReference type="ChEBI" id="CHEBI:29108"/>
        <label>1</label>
    </ligand>
</feature>
<dbReference type="PRINTS" id="PR00461">
    <property type="entry name" value="PLPEROXIDASE"/>
</dbReference>
<evidence type="ECO:0000256" key="7">
    <source>
        <dbReference type="ARBA" id="ARBA00022723"/>
    </source>
</evidence>
<comment type="similarity">
    <text evidence="19">Belongs to the peroxidase family.</text>
</comment>
<evidence type="ECO:0000256" key="4">
    <source>
        <dbReference type="ARBA" id="ARBA00022525"/>
    </source>
</evidence>
<proteinExistence type="inferred from homology"/>
<feature type="disulfide bond" evidence="18">
    <location>
        <begin position="64"/>
        <end position="69"/>
    </location>
</feature>
<evidence type="ECO:0000256" key="10">
    <source>
        <dbReference type="ARBA" id="ARBA00023002"/>
    </source>
</evidence>
<feature type="binding site" evidence="16">
    <location>
        <position position="72"/>
    </location>
    <ligand>
        <name>Ca(2+)</name>
        <dbReference type="ChEBI" id="CHEBI:29108"/>
        <label>1</label>
    </ligand>
</feature>
<dbReference type="PANTHER" id="PTHR31517:SF59">
    <property type="entry name" value="PEROXIDASE"/>
    <property type="match status" value="1"/>
</dbReference>
<evidence type="ECO:0000256" key="16">
    <source>
        <dbReference type="PIRSR" id="PIRSR600823-3"/>
    </source>
</evidence>
<keyword evidence="5" id="KW-0575">Peroxidase</keyword>
<evidence type="ECO:0000259" key="21">
    <source>
        <dbReference type="PROSITE" id="PS50873"/>
    </source>
</evidence>
<dbReference type="AlphaFoldDB" id="A0A178WP98"/>
<reference evidence="23" key="1">
    <citation type="journal article" date="2016" name="Proc. Natl. Acad. Sci. U.S.A.">
        <title>Chromosome-level assembly of Arabidopsis thaliana Ler reveals the extent of translocation and inversion polymorphisms.</title>
        <authorList>
            <person name="Zapata L."/>
            <person name="Ding J."/>
            <person name="Willing E.M."/>
            <person name="Hartwig B."/>
            <person name="Bezdan D."/>
            <person name="Jiao W.B."/>
            <person name="Patel V."/>
            <person name="Velikkakam James G."/>
            <person name="Koornneef M."/>
            <person name="Ossowski S."/>
            <person name="Schneeberger K."/>
        </authorList>
    </citation>
    <scope>NUCLEOTIDE SEQUENCE [LARGE SCALE GENOMIC DNA]</scope>
    <source>
        <strain evidence="23">cv. Landsberg erecta</strain>
    </source>
</reference>
<dbReference type="EC" id="1.11.1.7" evidence="3"/>
<feature type="binding site" evidence="16">
    <location>
        <position position="206"/>
    </location>
    <ligand>
        <name>Ca(2+)</name>
        <dbReference type="ChEBI" id="CHEBI:29108"/>
        <label>2</label>
    </ligand>
</feature>
<dbReference type="Proteomes" id="UP000078284">
    <property type="component" value="Chromosome 1"/>
</dbReference>
<evidence type="ECO:0000256" key="20">
    <source>
        <dbReference type="SAM" id="SignalP"/>
    </source>
</evidence>
<evidence type="ECO:0000256" key="19">
    <source>
        <dbReference type="RuleBase" id="RU004241"/>
    </source>
</evidence>
<feature type="binding site" evidence="16">
    <location>
        <position position="63"/>
    </location>
    <ligand>
        <name>Ca(2+)</name>
        <dbReference type="ChEBI" id="CHEBI:29108"/>
        <label>1</label>
    </ligand>
</feature>
<feature type="disulfide bond" evidence="18">
    <location>
        <begin position="163"/>
        <end position="187"/>
    </location>
</feature>
<dbReference type="InterPro" id="IPR002016">
    <property type="entry name" value="Haem_peroxidase"/>
</dbReference>
<dbReference type="Gene3D" id="1.10.420.10">
    <property type="entry name" value="Peroxidase, domain 2"/>
    <property type="match status" value="1"/>
</dbReference>
<feature type="active site" description="Proton acceptor" evidence="14">
    <location>
        <position position="62"/>
    </location>
</feature>
<feature type="domain" description="Plant heme peroxidase family profile" evidence="21">
    <location>
        <begin position="21"/>
        <end position="278"/>
    </location>
</feature>
<evidence type="ECO:0000256" key="3">
    <source>
        <dbReference type="ARBA" id="ARBA00012313"/>
    </source>
</evidence>
<comment type="caution">
    <text evidence="22">The sequence shown here is derived from an EMBL/GenBank/DDBJ whole genome shotgun (WGS) entry which is preliminary data.</text>
</comment>
<dbReference type="GO" id="GO:0046872">
    <property type="term" value="F:metal ion binding"/>
    <property type="evidence" value="ECO:0007669"/>
    <property type="project" value="UniProtKB-KW"/>
</dbReference>
<dbReference type="InterPro" id="IPR000823">
    <property type="entry name" value="Peroxidase_pln"/>
</dbReference>
<dbReference type="GO" id="GO:0140825">
    <property type="term" value="F:lactoperoxidase activity"/>
    <property type="evidence" value="ECO:0007669"/>
    <property type="project" value="UniProtKB-EC"/>
</dbReference>
<keyword evidence="10" id="KW-0560">Oxidoreductase</keyword>
<keyword evidence="9 16" id="KW-0106">Calcium</keyword>
<dbReference type="PANTHER" id="PTHR31517">
    <property type="match status" value="1"/>
</dbReference>